<evidence type="ECO:0000256" key="1">
    <source>
        <dbReference type="ARBA" id="ARBA00022485"/>
    </source>
</evidence>
<dbReference type="CDD" id="cd01335">
    <property type="entry name" value="Radical_SAM"/>
    <property type="match status" value="1"/>
</dbReference>
<reference evidence="9" key="1">
    <citation type="journal article" date="2014" name="Front. Microbiol.">
        <title>High frequency of phylogenetically diverse reductive dehalogenase-homologous genes in deep subseafloor sedimentary metagenomes.</title>
        <authorList>
            <person name="Kawai M."/>
            <person name="Futagami T."/>
            <person name="Toyoda A."/>
            <person name="Takaki Y."/>
            <person name="Nishi S."/>
            <person name="Hori S."/>
            <person name="Arai W."/>
            <person name="Tsubouchi T."/>
            <person name="Morono Y."/>
            <person name="Uchiyama I."/>
            <person name="Ito T."/>
            <person name="Fujiyama A."/>
            <person name="Inagaki F."/>
            <person name="Takami H."/>
        </authorList>
    </citation>
    <scope>NUCLEOTIDE SEQUENCE</scope>
    <source>
        <strain evidence="9">Expedition CK06-06</strain>
    </source>
</reference>
<dbReference type="SFLD" id="SFLDS00029">
    <property type="entry name" value="Radical_SAM"/>
    <property type="match status" value="1"/>
</dbReference>
<evidence type="ECO:0000256" key="3">
    <source>
        <dbReference type="ARBA" id="ARBA00022723"/>
    </source>
</evidence>
<keyword evidence="4" id="KW-0460">Magnesium</keyword>
<evidence type="ECO:0000256" key="4">
    <source>
        <dbReference type="ARBA" id="ARBA00022842"/>
    </source>
</evidence>
<dbReference type="Gene3D" id="3.20.20.70">
    <property type="entry name" value="Aldolase class I"/>
    <property type="match status" value="1"/>
</dbReference>
<keyword evidence="6" id="KW-0411">Iron-sulfur</keyword>
<dbReference type="PROSITE" id="PS51918">
    <property type="entry name" value="RADICAL_SAM"/>
    <property type="match status" value="1"/>
</dbReference>
<dbReference type="InterPro" id="IPR007197">
    <property type="entry name" value="rSAM"/>
</dbReference>
<feature type="domain" description="Radical SAM core" evidence="8">
    <location>
        <begin position="16"/>
        <end position="206"/>
    </location>
</feature>
<dbReference type="GO" id="GO:0016829">
    <property type="term" value="F:lyase activity"/>
    <property type="evidence" value="ECO:0007669"/>
    <property type="project" value="UniProtKB-KW"/>
</dbReference>
<evidence type="ECO:0000259" key="8">
    <source>
        <dbReference type="PROSITE" id="PS51918"/>
    </source>
</evidence>
<keyword evidence="3" id="KW-0479">Metal-binding</keyword>
<evidence type="ECO:0000256" key="2">
    <source>
        <dbReference type="ARBA" id="ARBA00022691"/>
    </source>
</evidence>
<dbReference type="PANTHER" id="PTHR42836:SF1">
    <property type="entry name" value="7-CARBOXY-7-DEAZAGUANINE SYNTHASE"/>
    <property type="match status" value="1"/>
</dbReference>
<dbReference type="GO" id="GO:0051539">
    <property type="term" value="F:4 iron, 4 sulfur cluster binding"/>
    <property type="evidence" value="ECO:0007669"/>
    <property type="project" value="UniProtKB-KW"/>
</dbReference>
<accession>X1S927</accession>
<dbReference type="HAMAP" id="MF_00917">
    <property type="entry name" value="QueE"/>
    <property type="match status" value="1"/>
</dbReference>
<evidence type="ECO:0000256" key="7">
    <source>
        <dbReference type="ARBA" id="ARBA00023239"/>
    </source>
</evidence>
<dbReference type="AlphaFoldDB" id="X1S927"/>
<dbReference type="SUPFAM" id="SSF102114">
    <property type="entry name" value="Radical SAM enzymes"/>
    <property type="match status" value="1"/>
</dbReference>
<gene>
    <name evidence="9" type="ORF">S12H4_01919</name>
</gene>
<proteinExistence type="inferred from homology"/>
<keyword evidence="2" id="KW-0949">S-adenosyl-L-methionine</keyword>
<dbReference type="PIRSF" id="PIRSF000370">
    <property type="entry name" value="QueE"/>
    <property type="match status" value="1"/>
</dbReference>
<comment type="caution">
    <text evidence="9">The sequence shown here is derived from an EMBL/GenBank/DDBJ whole genome shotgun (WGS) entry which is preliminary data.</text>
</comment>
<dbReference type="EMBL" id="BARW01000422">
    <property type="protein sequence ID" value="GAI64294.1"/>
    <property type="molecule type" value="Genomic_DNA"/>
</dbReference>
<sequence length="211" mass="24554">MKICEIFKSIQGESSYAGWPFVFVRFTGCNLRCAFCDTTYAFEEGFEISEKKLLERITLYGIKSIEITGGEPLLQKGVYALTENLIKRGYTVLLETNGTMDISRLNRNIIRVIDIKCPGSGESDKTRWENLDNLRKDDEVKFVIMNRDDYEWAKRISKKFSLTERFTVNLSPAYNFLPQQKLAGWILEDNLHVRFNLQLHKYIWKGITRGV</sequence>
<dbReference type="InterPro" id="IPR058240">
    <property type="entry name" value="rSAM_sf"/>
</dbReference>
<keyword evidence="7" id="KW-0456">Lyase</keyword>
<name>X1S927_9ZZZZ</name>
<dbReference type="Pfam" id="PF04055">
    <property type="entry name" value="Radical_SAM"/>
    <property type="match status" value="1"/>
</dbReference>
<keyword evidence="5" id="KW-0408">Iron</keyword>
<dbReference type="InterPro" id="IPR013785">
    <property type="entry name" value="Aldolase_TIM"/>
</dbReference>
<dbReference type="PANTHER" id="PTHR42836">
    <property type="entry name" value="7-CARBOXY-7-DEAZAGUANINE SYNTHASE"/>
    <property type="match status" value="1"/>
</dbReference>
<evidence type="ECO:0000313" key="9">
    <source>
        <dbReference type="EMBL" id="GAI64294.1"/>
    </source>
</evidence>
<dbReference type="InterPro" id="IPR024924">
    <property type="entry name" value="7-CO-7-deazaguanine_synth-like"/>
</dbReference>
<organism evidence="9">
    <name type="scientific">marine sediment metagenome</name>
    <dbReference type="NCBI Taxonomy" id="412755"/>
    <lineage>
        <taxon>unclassified sequences</taxon>
        <taxon>metagenomes</taxon>
        <taxon>ecological metagenomes</taxon>
    </lineage>
</organism>
<evidence type="ECO:0000256" key="5">
    <source>
        <dbReference type="ARBA" id="ARBA00023004"/>
    </source>
</evidence>
<dbReference type="GO" id="GO:0046872">
    <property type="term" value="F:metal ion binding"/>
    <property type="evidence" value="ECO:0007669"/>
    <property type="project" value="UniProtKB-KW"/>
</dbReference>
<evidence type="ECO:0000256" key="6">
    <source>
        <dbReference type="ARBA" id="ARBA00023014"/>
    </source>
</evidence>
<keyword evidence="1" id="KW-0004">4Fe-4S</keyword>
<protein>
    <recommendedName>
        <fullName evidence="8">Radical SAM core domain-containing protein</fullName>
    </recommendedName>
</protein>